<protein>
    <recommendedName>
        <fullName evidence="2">DUF397 domain-containing protein</fullName>
    </recommendedName>
</protein>
<feature type="region of interest" description="Disordered" evidence="1">
    <location>
        <begin position="1"/>
        <end position="21"/>
    </location>
</feature>
<dbReference type="EMBL" id="LT629701">
    <property type="protein sequence ID" value="SDM17209.1"/>
    <property type="molecule type" value="Genomic_DNA"/>
</dbReference>
<dbReference type="InterPro" id="IPR007278">
    <property type="entry name" value="DUF397"/>
</dbReference>
<feature type="domain" description="DUF397" evidence="2">
    <location>
        <begin position="11"/>
        <end position="62"/>
    </location>
</feature>
<gene>
    <name evidence="3" type="ORF">SAMN04489726_0155</name>
</gene>
<dbReference type="OrthoDB" id="3430276at2"/>
<reference evidence="3 4" key="1">
    <citation type="submission" date="2016-10" db="EMBL/GenBank/DDBJ databases">
        <authorList>
            <person name="de Groot N.N."/>
        </authorList>
    </citation>
    <scope>NUCLEOTIDE SEQUENCE [LARGE SCALE GENOMIC DNA]</scope>
    <source>
        <strain evidence="3 4">DSM 44149</strain>
    </source>
</reference>
<evidence type="ECO:0000259" key="2">
    <source>
        <dbReference type="Pfam" id="PF04149"/>
    </source>
</evidence>
<dbReference type="STRING" id="211114.SAMN04489726_0155"/>
<keyword evidence="4" id="KW-1185">Reference proteome</keyword>
<name>A0A1G9R1T5_ALLAB</name>
<evidence type="ECO:0000313" key="3">
    <source>
        <dbReference type="EMBL" id="SDM17209.1"/>
    </source>
</evidence>
<sequence length="69" mass="7378">MRVPDSSGVLWRKSSRSNGSGNECVEIGFARTRILIRDSKNPDGPALTFGPAAWSRFLCAVKAGCHDAG</sequence>
<organism evidence="3 4">
    <name type="scientific">Allokutzneria albata</name>
    <name type="common">Kibdelosporangium albatum</name>
    <dbReference type="NCBI Taxonomy" id="211114"/>
    <lineage>
        <taxon>Bacteria</taxon>
        <taxon>Bacillati</taxon>
        <taxon>Actinomycetota</taxon>
        <taxon>Actinomycetes</taxon>
        <taxon>Pseudonocardiales</taxon>
        <taxon>Pseudonocardiaceae</taxon>
        <taxon>Allokutzneria</taxon>
    </lineage>
</organism>
<accession>A0A1G9R1T5</accession>
<evidence type="ECO:0000256" key="1">
    <source>
        <dbReference type="SAM" id="MobiDB-lite"/>
    </source>
</evidence>
<dbReference type="RefSeq" id="WP_030433143.1">
    <property type="nucleotide sequence ID" value="NZ_JOEF01000036.1"/>
</dbReference>
<proteinExistence type="predicted"/>
<dbReference type="Proteomes" id="UP000183376">
    <property type="component" value="Chromosome I"/>
</dbReference>
<evidence type="ECO:0000313" key="4">
    <source>
        <dbReference type="Proteomes" id="UP000183376"/>
    </source>
</evidence>
<dbReference type="Pfam" id="PF04149">
    <property type="entry name" value="DUF397"/>
    <property type="match status" value="1"/>
</dbReference>
<dbReference type="AlphaFoldDB" id="A0A1G9R1T5"/>